<dbReference type="InterPro" id="IPR001347">
    <property type="entry name" value="SIS_dom"/>
</dbReference>
<dbReference type="SUPFAM" id="SSF46689">
    <property type="entry name" value="Homeodomain-like"/>
    <property type="match status" value="1"/>
</dbReference>
<dbReference type="EMBL" id="DVMJ01000054">
    <property type="protein sequence ID" value="HIU13693.1"/>
    <property type="molecule type" value="Genomic_DNA"/>
</dbReference>
<dbReference type="SUPFAM" id="SSF53697">
    <property type="entry name" value="SIS domain"/>
    <property type="match status" value="1"/>
</dbReference>
<keyword evidence="3" id="KW-0804">Transcription</keyword>
<organism evidence="6 7">
    <name type="scientific">Candidatus Fimiplasma intestinipullorum</name>
    <dbReference type="NCBI Taxonomy" id="2840825"/>
    <lineage>
        <taxon>Bacteria</taxon>
        <taxon>Bacillati</taxon>
        <taxon>Bacillota</taxon>
        <taxon>Clostridia</taxon>
        <taxon>Eubacteriales</taxon>
        <taxon>Candidatus Fimiplasma</taxon>
    </lineage>
</organism>
<dbReference type="GO" id="GO:0003677">
    <property type="term" value="F:DNA binding"/>
    <property type="evidence" value="ECO:0007669"/>
    <property type="project" value="UniProtKB-KW"/>
</dbReference>
<dbReference type="PROSITE" id="PS51464">
    <property type="entry name" value="SIS"/>
    <property type="match status" value="1"/>
</dbReference>
<dbReference type="InterPro" id="IPR047640">
    <property type="entry name" value="RpiR-like"/>
</dbReference>
<dbReference type="GO" id="GO:0003700">
    <property type="term" value="F:DNA-binding transcription factor activity"/>
    <property type="evidence" value="ECO:0007669"/>
    <property type="project" value="InterPro"/>
</dbReference>
<name>A0A9D1KZL9_9FIRM</name>
<keyword evidence="2" id="KW-0238">DNA-binding</keyword>
<dbReference type="Pfam" id="PF01418">
    <property type="entry name" value="HTH_6"/>
    <property type="match status" value="1"/>
</dbReference>
<evidence type="ECO:0000256" key="2">
    <source>
        <dbReference type="ARBA" id="ARBA00023125"/>
    </source>
</evidence>
<dbReference type="InterPro" id="IPR046348">
    <property type="entry name" value="SIS_dom_sf"/>
</dbReference>
<evidence type="ECO:0000256" key="1">
    <source>
        <dbReference type="ARBA" id="ARBA00023015"/>
    </source>
</evidence>
<dbReference type="GO" id="GO:1901135">
    <property type="term" value="P:carbohydrate derivative metabolic process"/>
    <property type="evidence" value="ECO:0007669"/>
    <property type="project" value="InterPro"/>
</dbReference>
<sequence length="279" mass="32483">MNILSRLEQYPHFTDVEKEFASYVLEHPHEILDLSVDALAKKSFVSVSTVYRVINKLGLNGLNELKLRINADYESYLSEKKSVDYNYPFHKQNTPHQIMTKMIALYDQTLQSTLNLVDLDSLSKAVSLLEKSQRILIFPSIGNFFIAEGFRQNMMEIGVAVEIVKEKFYQHWISQSCTDRDLVMLITYACRTAYFVDLVQTLKAKGTKILLISSTFENRISSQADLHLYFASYEDSEEKIASFSSRLSLHYLLDCLYACYFNRNYEKNLDMKIDHYIDY</sequence>
<feature type="domain" description="SIS" evidence="5">
    <location>
        <begin position="125"/>
        <end position="266"/>
    </location>
</feature>
<dbReference type="InterPro" id="IPR035472">
    <property type="entry name" value="RpiR-like_SIS"/>
</dbReference>
<evidence type="ECO:0000259" key="4">
    <source>
        <dbReference type="PROSITE" id="PS51071"/>
    </source>
</evidence>
<dbReference type="PANTHER" id="PTHR30514:SF10">
    <property type="entry name" value="MURR_RPIR FAMILY TRANSCRIPTIONAL REGULATOR"/>
    <property type="match status" value="1"/>
</dbReference>
<proteinExistence type="predicted"/>
<reference evidence="6" key="1">
    <citation type="submission" date="2020-10" db="EMBL/GenBank/DDBJ databases">
        <authorList>
            <person name="Gilroy R."/>
        </authorList>
    </citation>
    <scope>NUCLEOTIDE SEQUENCE</scope>
    <source>
        <strain evidence="6">CHK195-11698</strain>
    </source>
</reference>
<dbReference type="InterPro" id="IPR000281">
    <property type="entry name" value="HTH_RpiR"/>
</dbReference>
<dbReference type="Gene3D" id="1.10.10.10">
    <property type="entry name" value="Winged helix-like DNA-binding domain superfamily/Winged helix DNA-binding domain"/>
    <property type="match status" value="1"/>
</dbReference>
<dbReference type="Pfam" id="PF01380">
    <property type="entry name" value="SIS"/>
    <property type="match status" value="1"/>
</dbReference>
<dbReference type="PANTHER" id="PTHR30514">
    <property type="entry name" value="GLUCOKINASE"/>
    <property type="match status" value="1"/>
</dbReference>
<comment type="caution">
    <text evidence="6">The sequence shown here is derived from an EMBL/GenBank/DDBJ whole genome shotgun (WGS) entry which is preliminary data.</text>
</comment>
<dbReference type="CDD" id="cd05013">
    <property type="entry name" value="SIS_RpiR"/>
    <property type="match status" value="1"/>
</dbReference>
<evidence type="ECO:0000259" key="5">
    <source>
        <dbReference type="PROSITE" id="PS51464"/>
    </source>
</evidence>
<gene>
    <name evidence="6" type="ORF">IAD15_06445</name>
</gene>
<dbReference type="InterPro" id="IPR036388">
    <property type="entry name" value="WH-like_DNA-bd_sf"/>
</dbReference>
<evidence type="ECO:0000313" key="7">
    <source>
        <dbReference type="Proteomes" id="UP000824175"/>
    </source>
</evidence>
<dbReference type="GO" id="GO:0097367">
    <property type="term" value="F:carbohydrate derivative binding"/>
    <property type="evidence" value="ECO:0007669"/>
    <property type="project" value="InterPro"/>
</dbReference>
<evidence type="ECO:0000313" key="6">
    <source>
        <dbReference type="EMBL" id="HIU13693.1"/>
    </source>
</evidence>
<dbReference type="Proteomes" id="UP000824175">
    <property type="component" value="Unassembled WGS sequence"/>
</dbReference>
<dbReference type="Gene3D" id="3.40.50.10490">
    <property type="entry name" value="Glucose-6-phosphate isomerase like protein, domain 1"/>
    <property type="match status" value="1"/>
</dbReference>
<dbReference type="AlphaFoldDB" id="A0A9D1KZL9"/>
<evidence type="ECO:0000256" key="3">
    <source>
        <dbReference type="ARBA" id="ARBA00023163"/>
    </source>
</evidence>
<accession>A0A9D1KZL9</accession>
<dbReference type="PROSITE" id="PS51071">
    <property type="entry name" value="HTH_RPIR"/>
    <property type="match status" value="1"/>
</dbReference>
<feature type="domain" description="HTH rpiR-type" evidence="4">
    <location>
        <begin position="1"/>
        <end position="76"/>
    </location>
</feature>
<dbReference type="InterPro" id="IPR009057">
    <property type="entry name" value="Homeodomain-like_sf"/>
</dbReference>
<reference evidence="6" key="2">
    <citation type="journal article" date="2021" name="PeerJ">
        <title>Extensive microbial diversity within the chicken gut microbiome revealed by metagenomics and culture.</title>
        <authorList>
            <person name="Gilroy R."/>
            <person name="Ravi A."/>
            <person name="Getino M."/>
            <person name="Pursley I."/>
            <person name="Horton D.L."/>
            <person name="Alikhan N.F."/>
            <person name="Baker D."/>
            <person name="Gharbi K."/>
            <person name="Hall N."/>
            <person name="Watson M."/>
            <person name="Adriaenssens E.M."/>
            <person name="Foster-Nyarko E."/>
            <person name="Jarju S."/>
            <person name="Secka A."/>
            <person name="Antonio M."/>
            <person name="Oren A."/>
            <person name="Chaudhuri R.R."/>
            <person name="La Ragione R."/>
            <person name="Hildebrand F."/>
            <person name="Pallen M.J."/>
        </authorList>
    </citation>
    <scope>NUCLEOTIDE SEQUENCE</scope>
    <source>
        <strain evidence="6">CHK195-11698</strain>
    </source>
</reference>
<keyword evidence="1" id="KW-0805">Transcription regulation</keyword>
<protein>
    <submittedName>
        <fullName evidence="6">MurR/RpiR family transcriptional regulator</fullName>
    </submittedName>
</protein>